<evidence type="ECO:0000313" key="2">
    <source>
        <dbReference type="EMBL" id="RMO98759.1"/>
    </source>
</evidence>
<keyword evidence="1" id="KW-0472">Membrane</keyword>
<dbReference type="AlphaFoldDB" id="A0A3M3ZXC7"/>
<sequence length="123" mass="13624">MHPHRRLIHPHLPTLSMHRHADGYQPPGAELCPDAPCRRVPMELSKESQPCLILGLPLPLPIALGVVFVIAAWLGICIALAQLDEISESLRQIQANQQVAIALQQRLQAQRNAQVIERQAGSR</sequence>
<evidence type="ECO:0000313" key="3">
    <source>
        <dbReference type="Proteomes" id="UP000279372"/>
    </source>
</evidence>
<reference evidence="2 3" key="1">
    <citation type="submission" date="2018-08" db="EMBL/GenBank/DDBJ databases">
        <title>Recombination of ecologically and evolutionarily significant loci maintains genetic cohesion in the Pseudomonas syringae species complex.</title>
        <authorList>
            <person name="Dillon M."/>
            <person name="Thakur S."/>
            <person name="Almeida R.N.D."/>
            <person name="Weir B.S."/>
            <person name="Guttman D.S."/>
        </authorList>
    </citation>
    <scope>NUCLEOTIDE SEQUENCE [LARGE SCALE GENOMIC DNA]</scope>
    <source>
        <strain evidence="2 3">ICMP 8902</strain>
    </source>
</reference>
<dbReference type="EMBL" id="RBQB01000001">
    <property type="protein sequence ID" value="RMO98759.1"/>
    <property type="molecule type" value="Genomic_DNA"/>
</dbReference>
<name>A0A3M3ZXC7_9PSED</name>
<evidence type="ECO:0000256" key="1">
    <source>
        <dbReference type="SAM" id="Phobius"/>
    </source>
</evidence>
<comment type="caution">
    <text evidence="2">The sequence shown here is derived from an EMBL/GenBank/DDBJ whole genome shotgun (WGS) entry which is preliminary data.</text>
</comment>
<dbReference type="Proteomes" id="UP000279372">
    <property type="component" value="Unassembled WGS sequence"/>
</dbReference>
<proteinExistence type="predicted"/>
<gene>
    <name evidence="2" type="ORF">ALQ33_100486</name>
</gene>
<feature type="transmembrane region" description="Helical" evidence="1">
    <location>
        <begin position="62"/>
        <end position="81"/>
    </location>
</feature>
<keyword evidence="1" id="KW-1133">Transmembrane helix</keyword>
<organism evidence="2 3">
    <name type="scientific">Pseudomonas syringae pv. philadelphi</name>
    <dbReference type="NCBI Taxonomy" id="251706"/>
    <lineage>
        <taxon>Bacteria</taxon>
        <taxon>Pseudomonadati</taxon>
        <taxon>Pseudomonadota</taxon>
        <taxon>Gammaproteobacteria</taxon>
        <taxon>Pseudomonadales</taxon>
        <taxon>Pseudomonadaceae</taxon>
        <taxon>Pseudomonas</taxon>
    </lineage>
</organism>
<keyword evidence="1" id="KW-0812">Transmembrane</keyword>
<accession>A0A3M3ZXC7</accession>
<protein>
    <submittedName>
        <fullName evidence="2">Uncharacterized protein</fullName>
    </submittedName>
</protein>